<sequence>MVCHSAKVSRRQVQYRDTPSLRKTVNVCQRCGYVGIDEVRPSHYRAATSVDQLPASQRMGTIERPGREFQMARMALQILGRKTGQNVLVFGAGRSLDNLHIQRLPGVGTVSIADVMKVRDDAPFVDVNNPGNQRFPVVVASEVVEHFRDPWSDFATMLGMVGPRGLVVCGTNIHDGRAKLERERYIYYKDHTSYYSVGAIRRIAAGMGFYVDFRYPEGLARRKRYLLFTRSPDVLARTAAYFGRFPMAPSEKSARPQVASAAQSAS</sequence>
<dbReference type="Pfam" id="PF13489">
    <property type="entry name" value="Methyltransf_23"/>
    <property type="match status" value="1"/>
</dbReference>
<dbReference type="SUPFAM" id="SSF53335">
    <property type="entry name" value="S-adenosyl-L-methionine-dependent methyltransferases"/>
    <property type="match status" value="1"/>
</dbReference>
<dbReference type="AlphaFoldDB" id="A0A6J4KPM6"/>
<name>A0A6J4KPM6_9ACTN</name>
<accession>A0A6J4KPM6</accession>
<organism evidence="1">
    <name type="scientific">uncultured Friedmanniella sp</name>
    <dbReference type="NCBI Taxonomy" id="335381"/>
    <lineage>
        <taxon>Bacteria</taxon>
        <taxon>Bacillati</taxon>
        <taxon>Actinomycetota</taxon>
        <taxon>Actinomycetes</taxon>
        <taxon>Propionibacteriales</taxon>
        <taxon>Nocardioidaceae</taxon>
        <taxon>Friedmanniella</taxon>
        <taxon>environmental samples</taxon>
    </lineage>
</organism>
<evidence type="ECO:0008006" key="2">
    <source>
        <dbReference type="Google" id="ProtNLM"/>
    </source>
</evidence>
<protein>
    <recommendedName>
        <fullName evidence="2">Methyltransferase domain-containing protein</fullName>
    </recommendedName>
</protein>
<proteinExistence type="predicted"/>
<gene>
    <name evidence="1" type="ORF">AVDCRST_MAG61-1767</name>
</gene>
<dbReference type="Gene3D" id="3.40.50.150">
    <property type="entry name" value="Vaccinia Virus protein VP39"/>
    <property type="match status" value="1"/>
</dbReference>
<evidence type="ECO:0000313" key="1">
    <source>
        <dbReference type="EMBL" id="CAA9311644.1"/>
    </source>
</evidence>
<dbReference type="InterPro" id="IPR029063">
    <property type="entry name" value="SAM-dependent_MTases_sf"/>
</dbReference>
<reference evidence="1" key="1">
    <citation type="submission" date="2020-02" db="EMBL/GenBank/DDBJ databases">
        <authorList>
            <person name="Meier V. D."/>
        </authorList>
    </citation>
    <scope>NUCLEOTIDE SEQUENCE</scope>
    <source>
        <strain evidence="1">AVDCRST_MAG61</strain>
    </source>
</reference>
<dbReference type="EMBL" id="CADCTT010000237">
    <property type="protein sequence ID" value="CAA9311644.1"/>
    <property type="molecule type" value="Genomic_DNA"/>
</dbReference>